<protein>
    <submittedName>
        <fullName evidence="1">Uncharacterized protein</fullName>
    </submittedName>
</protein>
<evidence type="ECO:0000313" key="1">
    <source>
        <dbReference type="EMBL" id="KAJ0175295.1"/>
    </source>
</evidence>
<reference evidence="1 2" key="1">
    <citation type="journal article" date="2021" name="Front. Genet.">
        <title>Chromosome-Level Genome Assembly Reveals Significant Gene Expansion in the Toll and IMD Signaling Pathways of Dendrolimus kikuchii.</title>
        <authorList>
            <person name="Zhou J."/>
            <person name="Wu P."/>
            <person name="Xiong Z."/>
            <person name="Liu N."/>
            <person name="Zhao N."/>
            <person name="Ji M."/>
            <person name="Qiu Y."/>
            <person name="Yang B."/>
        </authorList>
    </citation>
    <scope>NUCLEOTIDE SEQUENCE [LARGE SCALE GENOMIC DNA]</scope>
    <source>
        <strain evidence="1">Ann1</strain>
    </source>
</reference>
<proteinExistence type="predicted"/>
<dbReference type="EMBL" id="CM034402">
    <property type="protein sequence ID" value="KAJ0175295.1"/>
    <property type="molecule type" value="Genomic_DNA"/>
</dbReference>
<keyword evidence="2" id="KW-1185">Reference proteome</keyword>
<evidence type="ECO:0000313" key="2">
    <source>
        <dbReference type="Proteomes" id="UP000824533"/>
    </source>
</evidence>
<gene>
    <name evidence="1" type="ORF">K1T71_009436</name>
</gene>
<sequence>MITSIIWYFAVYCILRGKSETIQEIAYEVQNLKNEVLLLPLNNVPIKTNERAKYDKFVLIEGSEARIAVYGESIYKINGISVEVIPENWHLSTERVLSAKENSYVCYVKIHQIYSSMRREWEITFSFNGYSDISKTIAVHIRPSEVSNGPSVSVKPNKLITTQIASHAIKDFDAFGCLVYKDQDDLEMKCKQSTSNTILMEWSPSFEDKDSVKTNGKEAAIYSNRLKLIHNGNYTDCIEHMIRDTITVRIYLVLSTTKSWPNDNSVKPITSDDRDGCAKYVSCLYGSGVLKQNDYCVKPADTEPDAGSKIEFEIVWNQNQFSFLFINARHDNSTGRDTFTILEGEPAIINIYHNSTDMSVEKVTISEANTNTTIKTKKINDEIDSLYTLRIKNDYSKLSRIWNIQILSKVGMNYEEGLKYINNFQIHIRPNENGMPRVHTREKIIPIQRADSSFQDFDGFGCVFFDTYSSLDLYCKKSRKDSIGIHWITGPKTNSNDYCSNSDYCTVSLNLPETDNIHMDCIERLSEDITTVRIFFIHNNNDINIPSSEKDRAGCLNYVTRYNSPDDSNRESKMILSNYSRKRQKGGAQNTNINNSPPPQNRPTGNRPSHNNNRPGTPAQRPTSPRQPNTQHHKHNEPSPPKNSPSANNIFPRSTSPPAKSPSQFEHKHNTNGHRQFQNNNDDKPLVSPPPNTKTDINIKNKDVHSWWPKLSTTVNPQIANSILYTRTLFHDFNNKTAWPDLDPTIETAKESKNTFVAGTTGPKSGYNYIPILVSVLTILVVILILTILYMKFNNKEYWTANKPTESRYANDRQPLRQNVEKNIYVDSDSGTVQYINNIPDIYAKPIPKSERNVQVNNGRAETNVLVDSSVYEGSDIYAEPNYSAFGNQSNTGTPCNEEYSYAYADPVCIRPLVNNTCDKNYDYATINEEGQDTYAEVGVPRAFEIRAKEAEDNFRIIGGSQVSAASVIPHQAGIVALLTTGWTSMCGGSLISNTRVLTAAHCWWDGENQARIFTIVLGSTTIFTGGTRIETSDVTAHSSWNTNDITNDIAIVRIPSVTYNNNIQAIPLPSIADVNQDFAGLAGIVSGWGKTSDSQTSVSNSATLSQVSVNIMTNTVCQNSFSISIHGSHLCTSGQGRVGTCDGDSGGPLTIVWNNRRIQVGIVSFGLSDGCEAGLPSVYTRVTAFLTWINSQL</sequence>
<organism evidence="1 2">
    <name type="scientific">Dendrolimus kikuchii</name>
    <dbReference type="NCBI Taxonomy" id="765133"/>
    <lineage>
        <taxon>Eukaryota</taxon>
        <taxon>Metazoa</taxon>
        <taxon>Ecdysozoa</taxon>
        <taxon>Arthropoda</taxon>
        <taxon>Hexapoda</taxon>
        <taxon>Insecta</taxon>
        <taxon>Pterygota</taxon>
        <taxon>Neoptera</taxon>
        <taxon>Endopterygota</taxon>
        <taxon>Lepidoptera</taxon>
        <taxon>Glossata</taxon>
        <taxon>Ditrysia</taxon>
        <taxon>Bombycoidea</taxon>
        <taxon>Lasiocampidae</taxon>
        <taxon>Dendrolimus</taxon>
    </lineage>
</organism>
<dbReference type="Proteomes" id="UP000824533">
    <property type="component" value="Linkage Group LG16"/>
</dbReference>
<comment type="caution">
    <text evidence="1">The sequence shown here is derived from an EMBL/GenBank/DDBJ whole genome shotgun (WGS) entry which is preliminary data.</text>
</comment>
<accession>A0ACC1CV09</accession>
<name>A0ACC1CV09_9NEOP</name>